<evidence type="ECO:0000259" key="7">
    <source>
        <dbReference type="PROSITE" id="PS52009"/>
    </source>
</evidence>
<dbReference type="Proteomes" id="UP000442990">
    <property type="component" value="Unassembled WGS sequence"/>
</dbReference>
<dbReference type="Gene3D" id="2.60.120.260">
    <property type="entry name" value="Galactose-binding domain-like"/>
    <property type="match status" value="1"/>
</dbReference>
<organism evidence="8 9">
    <name type="scientific">Streptomyces triticiradicis</name>
    <dbReference type="NCBI Taxonomy" id="2651189"/>
    <lineage>
        <taxon>Bacteria</taxon>
        <taxon>Bacillati</taxon>
        <taxon>Actinomycetota</taxon>
        <taxon>Actinomycetes</taxon>
        <taxon>Kitasatosporales</taxon>
        <taxon>Streptomycetaceae</taxon>
        <taxon>Streptomyces</taxon>
    </lineage>
</organism>
<feature type="domain" description="F5/8 type C" evidence="6">
    <location>
        <begin position="935"/>
        <end position="1073"/>
    </location>
</feature>
<dbReference type="Gene3D" id="1.20.58.460">
    <property type="entry name" value="Hyaluronidase post-catalytic domain-like"/>
    <property type="match status" value="1"/>
</dbReference>
<evidence type="ECO:0000313" key="9">
    <source>
        <dbReference type="Proteomes" id="UP000442990"/>
    </source>
</evidence>
<dbReference type="Gene3D" id="2.60.40.10">
    <property type="entry name" value="Immunoglobulins"/>
    <property type="match status" value="1"/>
</dbReference>
<dbReference type="Pfam" id="PF02838">
    <property type="entry name" value="Glyco_hydro_20b"/>
    <property type="match status" value="1"/>
</dbReference>
<feature type="signal peptide" evidence="5">
    <location>
        <begin position="1"/>
        <end position="29"/>
    </location>
</feature>
<dbReference type="PROSITE" id="PS52009">
    <property type="entry name" value="GH84"/>
    <property type="match status" value="1"/>
</dbReference>
<dbReference type="InterPro" id="IPR049019">
    <property type="entry name" value="NagJ-like_helical"/>
</dbReference>
<dbReference type="GO" id="GO:1901135">
    <property type="term" value="P:carbohydrate derivative metabolic process"/>
    <property type="evidence" value="ECO:0007669"/>
    <property type="project" value="UniProtKB-ARBA"/>
</dbReference>
<keyword evidence="2 3" id="KW-0326">Glycosidase</keyword>
<dbReference type="Pfam" id="PF21774">
    <property type="entry name" value="NagJ_C"/>
    <property type="match status" value="1"/>
</dbReference>
<name>A0A7J5DBI1_9ACTN</name>
<dbReference type="SUPFAM" id="SSF49785">
    <property type="entry name" value="Galactose-binding domain-like"/>
    <property type="match status" value="1"/>
</dbReference>
<keyword evidence="5" id="KW-0732">Signal</keyword>
<dbReference type="Gene3D" id="3.20.20.80">
    <property type="entry name" value="Glycosidases"/>
    <property type="match status" value="1"/>
</dbReference>
<evidence type="ECO:0000256" key="5">
    <source>
        <dbReference type="SAM" id="SignalP"/>
    </source>
</evidence>
<dbReference type="GO" id="GO:0005975">
    <property type="term" value="P:carbohydrate metabolic process"/>
    <property type="evidence" value="ECO:0007669"/>
    <property type="project" value="UniProtKB-ARBA"/>
</dbReference>
<dbReference type="InterPro" id="IPR008979">
    <property type="entry name" value="Galactose-bd-like_sf"/>
</dbReference>
<sequence>MRLGRGRGATALAFAVVASAFVTAPAAVAATHGPAASADDREPTGSGVPAVWPRPQSLRANGTPVTVTDEVVLVTPGPGAASGSTAGPYAPGVPLTPYAPGVSVDANTPDSALDPYALEALRALLRQAGARTITTVRDGDALPAHALVVRLGTDPADTGGRGAGSFGGARVASGSLERTLTALGAAPRADLPSGGYRLAVGRADGRDTVALAGVGEDGLFHAVQTLRQLLGTDRRIAGTVVRDWPGTAARGVTEGFYGSPWTPEQRLAQLDFMGRTKQNRYVYAPGDDLFRQARWREPYPAGERARFRDLAERARRNHVTLTWAVAPGQAMCFSSDADVKALTRKLDAMWALGFRSFQLQFQDVSYTEWHCGADADAFGSGPEAAAKAQARVANAVARHLASRYPDGAALSLMPTEYYEDGSTDYRRRLSEALEEGVEVAWTGIGVVPRTITGGELARTREVFGSHQLVTMDNYPVNDYAQDRVFLGPYQGRDPAVATGSAALLANAMPQAEASRIPLFTTADYAWNPRDYRPQESWEAAIEDLAGEDARGADALRALAGNEASSVLGGEESAYLRPLMEAFWQARTTADRAAGDRAAERLRAAFSVMRETPERLAGRPIATEVRPWTEQLARYGEAGETAVALLDAQSKGDATAAWTAYRALDRLRDGLAASEVKVGTGVLDPFLTRARTAYEKWAGLGNESSTGDGAPKDPGTAEDGGTGTGGGPTAGTDGGTAGADGGGTAQDDPAPEDGTGQDGRLVLLPRPRVLTDVSVLTDPGATGYVEAYVPGEGWRYLGALDAGGATEIGAAEIGTAGVRVSALRVVGPERSQVRHLVPWFADTPAVALELDRSTTDVEIGGTERITARLTSQRPTGVSGELTARAPKDIRVEVSQPSPVLSRGAVVDGTVEVTVPPGTPSGTYEVTVAFGTQTRTLTVRAFPRTAGPDLARTGTASSSADETPDFPAAAANDGDPATRWSSPVDDGAWWQVQLAEPVRLGRLVLTWQDAHPSAYRVQVSADGRVWRTATTVNDSRGGRESLRFDERDVRHVRVQGMRRATAYGYSLWSVEAYAVAEETGGQESAAP</sequence>
<reference evidence="8 9" key="1">
    <citation type="submission" date="2019-09" db="EMBL/GenBank/DDBJ databases">
        <title>Isolation and identification of active actinomycetes.</title>
        <authorList>
            <person name="Yu Z."/>
            <person name="Han C."/>
            <person name="Yu B."/>
        </authorList>
    </citation>
    <scope>NUCLEOTIDE SEQUENCE [LARGE SCALE GENOMIC DNA]</scope>
    <source>
        <strain evidence="8 9">NEAU-H2</strain>
    </source>
</reference>
<dbReference type="EMBL" id="WBKG01000021">
    <property type="protein sequence ID" value="KAB1986180.1"/>
    <property type="molecule type" value="Genomic_DNA"/>
</dbReference>
<keyword evidence="9" id="KW-1185">Reference proteome</keyword>
<feature type="region of interest" description="Disordered" evidence="4">
    <location>
        <begin position="942"/>
        <end position="980"/>
    </location>
</feature>
<dbReference type="InterPro" id="IPR000421">
    <property type="entry name" value="FA58C"/>
</dbReference>
<dbReference type="InterPro" id="IPR015882">
    <property type="entry name" value="HEX_bac_N"/>
</dbReference>
<protein>
    <submittedName>
        <fullName evidence="8">Hyaluronidase</fullName>
    </submittedName>
</protein>
<evidence type="ECO:0000256" key="3">
    <source>
        <dbReference type="PROSITE-ProRule" id="PRU01353"/>
    </source>
</evidence>
<gene>
    <name evidence="8" type="ORF">F8144_24050</name>
</gene>
<dbReference type="InterPro" id="IPR011496">
    <property type="entry name" value="O-GlcNAcase_cat"/>
</dbReference>
<dbReference type="InterPro" id="IPR013783">
    <property type="entry name" value="Ig-like_fold"/>
</dbReference>
<evidence type="ECO:0000256" key="2">
    <source>
        <dbReference type="ARBA" id="ARBA00023295"/>
    </source>
</evidence>
<dbReference type="Gene3D" id="3.30.379.10">
    <property type="entry name" value="Chitobiase/beta-hexosaminidase domain 2-like"/>
    <property type="match status" value="1"/>
</dbReference>
<comment type="similarity">
    <text evidence="3">Belongs to the glycosyl hydrolase 84 family.</text>
</comment>
<feature type="chain" id="PRO_5029625432" evidence="5">
    <location>
        <begin position="30"/>
        <end position="1085"/>
    </location>
</feature>
<dbReference type="PANTHER" id="PTHR13170">
    <property type="entry name" value="O-GLCNACASE"/>
    <property type="match status" value="1"/>
</dbReference>
<dbReference type="InterPro" id="IPR017853">
    <property type="entry name" value="GH"/>
</dbReference>
<dbReference type="RefSeq" id="WP_151471497.1">
    <property type="nucleotide sequence ID" value="NZ_WBKG01000021.1"/>
</dbReference>
<evidence type="ECO:0000256" key="4">
    <source>
        <dbReference type="SAM" id="MobiDB-lite"/>
    </source>
</evidence>
<feature type="region of interest" description="Disordered" evidence="4">
    <location>
        <begin position="698"/>
        <end position="759"/>
    </location>
</feature>
<feature type="domain" description="GH84" evidence="7">
    <location>
        <begin position="248"/>
        <end position="529"/>
    </location>
</feature>
<dbReference type="PANTHER" id="PTHR13170:SF16">
    <property type="entry name" value="PROTEIN O-GLCNACASE"/>
    <property type="match status" value="1"/>
</dbReference>
<dbReference type="InterPro" id="IPR051822">
    <property type="entry name" value="Glycosyl_Hydrolase_84"/>
</dbReference>
<evidence type="ECO:0000259" key="6">
    <source>
        <dbReference type="PROSITE" id="PS50022"/>
    </source>
</evidence>
<feature type="compositionally biased region" description="Gly residues" evidence="4">
    <location>
        <begin position="717"/>
        <end position="743"/>
    </location>
</feature>
<comment type="caution">
    <text evidence="8">The sequence shown here is derived from an EMBL/GenBank/DDBJ whole genome shotgun (WGS) entry which is preliminary data.</text>
</comment>
<dbReference type="PROSITE" id="PS50022">
    <property type="entry name" value="FA58C_3"/>
    <property type="match status" value="1"/>
</dbReference>
<evidence type="ECO:0000313" key="8">
    <source>
        <dbReference type="EMBL" id="KAB1986180.1"/>
    </source>
</evidence>
<feature type="region of interest" description="Disordered" evidence="4">
    <location>
        <begin position="33"/>
        <end position="53"/>
    </location>
</feature>
<accession>A0A7J5DBI1</accession>
<keyword evidence="1 3" id="KW-0378">Hydrolase</keyword>
<proteinExistence type="inferred from homology"/>
<dbReference type="SUPFAM" id="SSF140657">
    <property type="entry name" value="Hyaluronidase post-catalytic domain-like"/>
    <property type="match status" value="1"/>
</dbReference>
<feature type="active site" description="Proton donor" evidence="3">
    <location>
        <position position="363"/>
    </location>
</feature>
<evidence type="ECO:0000256" key="1">
    <source>
        <dbReference type="ARBA" id="ARBA00022801"/>
    </source>
</evidence>
<dbReference type="InterPro" id="IPR029018">
    <property type="entry name" value="Hex-like_dom2"/>
</dbReference>
<dbReference type="GO" id="GO:0015929">
    <property type="term" value="F:hexosaminidase activity"/>
    <property type="evidence" value="ECO:0007669"/>
    <property type="project" value="UniProtKB-ARBA"/>
</dbReference>
<dbReference type="Pfam" id="PF07555">
    <property type="entry name" value="NAGidase"/>
    <property type="match status" value="1"/>
</dbReference>
<dbReference type="Pfam" id="PF00754">
    <property type="entry name" value="F5_F8_type_C"/>
    <property type="match status" value="1"/>
</dbReference>
<dbReference type="SUPFAM" id="SSF51445">
    <property type="entry name" value="(Trans)glycosidases"/>
    <property type="match status" value="1"/>
</dbReference>
<dbReference type="AlphaFoldDB" id="A0A7J5DBI1"/>
<dbReference type="SUPFAM" id="SSF55545">
    <property type="entry name" value="beta-N-acetylhexosaminidase-like domain"/>
    <property type="match status" value="1"/>
</dbReference>